<accession>A0A8J3ZRS6</accession>
<dbReference type="InterPro" id="IPR017911">
    <property type="entry name" value="MacB-like_ATP-bd"/>
</dbReference>
<dbReference type="InterPro" id="IPR003593">
    <property type="entry name" value="AAA+_ATPase"/>
</dbReference>
<organism evidence="5 6">
    <name type="scientific">Virgisporangium ochraceum</name>
    <dbReference type="NCBI Taxonomy" id="65505"/>
    <lineage>
        <taxon>Bacteria</taxon>
        <taxon>Bacillati</taxon>
        <taxon>Actinomycetota</taxon>
        <taxon>Actinomycetes</taxon>
        <taxon>Micromonosporales</taxon>
        <taxon>Micromonosporaceae</taxon>
        <taxon>Virgisporangium</taxon>
    </lineage>
</organism>
<dbReference type="GO" id="GO:0005886">
    <property type="term" value="C:plasma membrane"/>
    <property type="evidence" value="ECO:0007669"/>
    <property type="project" value="TreeGrafter"/>
</dbReference>
<dbReference type="SUPFAM" id="SSF52540">
    <property type="entry name" value="P-loop containing nucleoside triphosphate hydrolases"/>
    <property type="match status" value="1"/>
</dbReference>
<evidence type="ECO:0000256" key="3">
    <source>
        <dbReference type="ARBA" id="ARBA00022840"/>
    </source>
</evidence>
<evidence type="ECO:0000256" key="1">
    <source>
        <dbReference type="ARBA" id="ARBA00022448"/>
    </source>
</evidence>
<dbReference type="Gene3D" id="3.40.50.300">
    <property type="entry name" value="P-loop containing nucleotide triphosphate hydrolases"/>
    <property type="match status" value="1"/>
</dbReference>
<dbReference type="PROSITE" id="PS00211">
    <property type="entry name" value="ABC_TRANSPORTER_1"/>
    <property type="match status" value="1"/>
</dbReference>
<protein>
    <submittedName>
        <fullName evidence="5">ABC transporter ATP-binding protein</fullName>
    </submittedName>
</protein>
<evidence type="ECO:0000313" key="6">
    <source>
        <dbReference type="Proteomes" id="UP000635606"/>
    </source>
</evidence>
<dbReference type="GO" id="GO:0022857">
    <property type="term" value="F:transmembrane transporter activity"/>
    <property type="evidence" value="ECO:0007669"/>
    <property type="project" value="TreeGrafter"/>
</dbReference>
<keyword evidence="1" id="KW-0813">Transport</keyword>
<dbReference type="PROSITE" id="PS50893">
    <property type="entry name" value="ABC_TRANSPORTER_2"/>
    <property type="match status" value="1"/>
</dbReference>
<sequence>MIRIENLSKRYGDIVAVDGISLDVAAGGTVALTGPSGSGKSTLLHLVGAIERADSGSITVDDVEVTALRRGRLAAYRQRIGFVFQRYHLLPPLTALDNVVAPTLPYRVTYDRAARARELLDAVGLAGREKAVPSELSGGQQQRVAIARALMGEPALLLADEPTGNLDSKTGQQILDLLLTLREQRGMTILLATHEQHVAARCDRLVRLSDGAVTDDLDLRDGEDPATTLARAIQIRL</sequence>
<name>A0A8J3ZRS6_9ACTN</name>
<dbReference type="InterPro" id="IPR003439">
    <property type="entry name" value="ABC_transporter-like_ATP-bd"/>
</dbReference>
<dbReference type="SMART" id="SM00382">
    <property type="entry name" value="AAA"/>
    <property type="match status" value="1"/>
</dbReference>
<dbReference type="PANTHER" id="PTHR24220">
    <property type="entry name" value="IMPORT ATP-BINDING PROTEIN"/>
    <property type="match status" value="1"/>
</dbReference>
<evidence type="ECO:0000313" key="5">
    <source>
        <dbReference type="EMBL" id="GIJ67140.1"/>
    </source>
</evidence>
<dbReference type="InterPro" id="IPR027417">
    <property type="entry name" value="P-loop_NTPase"/>
</dbReference>
<dbReference type="GO" id="GO:0016887">
    <property type="term" value="F:ATP hydrolysis activity"/>
    <property type="evidence" value="ECO:0007669"/>
    <property type="project" value="InterPro"/>
</dbReference>
<keyword evidence="3 5" id="KW-0067">ATP-binding</keyword>
<reference evidence="5" key="1">
    <citation type="submission" date="2021-01" db="EMBL/GenBank/DDBJ databases">
        <title>Whole genome shotgun sequence of Virgisporangium ochraceum NBRC 16418.</title>
        <authorList>
            <person name="Komaki H."/>
            <person name="Tamura T."/>
        </authorList>
    </citation>
    <scope>NUCLEOTIDE SEQUENCE</scope>
    <source>
        <strain evidence="5">NBRC 16418</strain>
    </source>
</reference>
<dbReference type="Pfam" id="PF00005">
    <property type="entry name" value="ABC_tran"/>
    <property type="match status" value="1"/>
</dbReference>
<evidence type="ECO:0000259" key="4">
    <source>
        <dbReference type="PROSITE" id="PS50893"/>
    </source>
</evidence>
<proteinExistence type="predicted"/>
<dbReference type="Proteomes" id="UP000635606">
    <property type="component" value="Unassembled WGS sequence"/>
</dbReference>
<keyword evidence="2" id="KW-0547">Nucleotide-binding</keyword>
<dbReference type="GO" id="GO:0005524">
    <property type="term" value="F:ATP binding"/>
    <property type="evidence" value="ECO:0007669"/>
    <property type="project" value="UniProtKB-KW"/>
</dbReference>
<dbReference type="RefSeq" id="WP_203927105.1">
    <property type="nucleotide sequence ID" value="NZ_BOPH01000023.1"/>
</dbReference>
<comment type="caution">
    <text evidence="5">The sequence shown here is derived from an EMBL/GenBank/DDBJ whole genome shotgun (WGS) entry which is preliminary data.</text>
</comment>
<dbReference type="EMBL" id="BOPH01000023">
    <property type="protein sequence ID" value="GIJ67140.1"/>
    <property type="molecule type" value="Genomic_DNA"/>
</dbReference>
<dbReference type="InterPro" id="IPR015854">
    <property type="entry name" value="ABC_transpr_LolD-like"/>
</dbReference>
<dbReference type="FunFam" id="3.40.50.300:FF:000032">
    <property type="entry name" value="Export ABC transporter ATP-binding protein"/>
    <property type="match status" value="1"/>
</dbReference>
<feature type="domain" description="ABC transporter" evidence="4">
    <location>
        <begin position="2"/>
        <end position="235"/>
    </location>
</feature>
<dbReference type="InterPro" id="IPR017871">
    <property type="entry name" value="ABC_transporter-like_CS"/>
</dbReference>
<dbReference type="CDD" id="cd03255">
    <property type="entry name" value="ABC_MJ0796_LolCDE_FtsE"/>
    <property type="match status" value="1"/>
</dbReference>
<evidence type="ECO:0000256" key="2">
    <source>
        <dbReference type="ARBA" id="ARBA00022741"/>
    </source>
</evidence>
<keyword evidence="6" id="KW-1185">Reference proteome</keyword>
<dbReference type="GO" id="GO:0098796">
    <property type="term" value="C:membrane protein complex"/>
    <property type="evidence" value="ECO:0007669"/>
    <property type="project" value="UniProtKB-ARBA"/>
</dbReference>
<gene>
    <name evidence="5" type="ORF">Voc01_020570</name>
</gene>
<dbReference type="AlphaFoldDB" id="A0A8J3ZRS6"/>